<proteinExistence type="predicted"/>
<feature type="region of interest" description="Disordered" evidence="1">
    <location>
        <begin position="1"/>
        <end position="28"/>
    </location>
</feature>
<accession>A0A444ZAS9</accession>
<reference evidence="3 4" key="1">
    <citation type="submission" date="2019-01" db="EMBL/GenBank/DDBJ databases">
        <title>Sequencing of cultivated peanut Arachis hypogaea provides insights into genome evolution and oil improvement.</title>
        <authorList>
            <person name="Chen X."/>
        </authorList>
    </citation>
    <scope>NUCLEOTIDE SEQUENCE [LARGE SCALE GENOMIC DNA]</scope>
    <source>
        <strain evidence="4">cv. Fuhuasheng</strain>
        <tissue evidence="3">Leaves</tissue>
    </source>
</reference>
<dbReference type="AlphaFoldDB" id="A0A444ZAS9"/>
<evidence type="ECO:0000256" key="2">
    <source>
        <dbReference type="SAM" id="Phobius"/>
    </source>
</evidence>
<protein>
    <recommendedName>
        <fullName evidence="5">Aminotransferase-like plant mobile domain-containing protein</fullName>
    </recommendedName>
</protein>
<sequence>MAASSSHAAAQDKGKGPMVQPPAPQSLHVNDEVIDDPQLQVNDLTILIPFNVGGDIHSFIGSIENLEKANKKLPFFSSAQGEDLVINQDLDISFFTNQKSFRNNPKINPRGTDFTAWYEHLAPSKSTAWRALGIQDLLRLAHFSPLTLSWMIGAVTFFWNRTTNNFHLSCGMISMLLLDVAAITRFSINPPDFTFDMQPKQQYNIALLTSYSDFIAHHMGAEGDPYR</sequence>
<keyword evidence="4" id="KW-1185">Reference proteome</keyword>
<evidence type="ECO:0000313" key="4">
    <source>
        <dbReference type="Proteomes" id="UP000289738"/>
    </source>
</evidence>
<keyword evidence="2" id="KW-0812">Transmembrane</keyword>
<evidence type="ECO:0000313" key="3">
    <source>
        <dbReference type="EMBL" id="RYR11281.1"/>
    </source>
</evidence>
<keyword evidence="2" id="KW-1133">Transmembrane helix</keyword>
<name>A0A444ZAS9_ARAHY</name>
<comment type="caution">
    <text evidence="3">The sequence shown here is derived from an EMBL/GenBank/DDBJ whole genome shotgun (WGS) entry which is preliminary data.</text>
</comment>
<dbReference type="EMBL" id="SDMP01000015">
    <property type="protein sequence ID" value="RYR11281.1"/>
    <property type="molecule type" value="Genomic_DNA"/>
</dbReference>
<gene>
    <name evidence="3" type="ORF">Ahy_B05g079744</name>
</gene>
<dbReference type="Proteomes" id="UP000289738">
    <property type="component" value="Chromosome B05"/>
</dbReference>
<keyword evidence="2" id="KW-0472">Membrane</keyword>
<evidence type="ECO:0008006" key="5">
    <source>
        <dbReference type="Google" id="ProtNLM"/>
    </source>
</evidence>
<feature type="transmembrane region" description="Helical" evidence="2">
    <location>
        <begin position="166"/>
        <end position="188"/>
    </location>
</feature>
<organism evidence="3 4">
    <name type="scientific">Arachis hypogaea</name>
    <name type="common">Peanut</name>
    <dbReference type="NCBI Taxonomy" id="3818"/>
    <lineage>
        <taxon>Eukaryota</taxon>
        <taxon>Viridiplantae</taxon>
        <taxon>Streptophyta</taxon>
        <taxon>Embryophyta</taxon>
        <taxon>Tracheophyta</taxon>
        <taxon>Spermatophyta</taxon>
        <taxon>Magnoliopsida</taxon>
        <taxon>eudicotyledons</taxon>
        <taxon>Gunneridae</taxon>
        <taxon>Pentapetalae</taxon>
        <taxon>rosids</taxon>
        <taxon>fabids</taxon>
        <taxon>Fabales</taxon>
        <taxon>Fabaceae</taxon>
        <taxon>Papilionoideae</taxon>
        <taxon>50 kb inversion clade</taxon>
        <taxon>dalbergioids sensu lato</taxon>
        <taxon>Dalbergieae</taxon>
        <taxon>Pterocarpus clade</taxon>
        <taxon>Arachis</taxon>
    </lineage>
</organism>
<feature type="transmembrane region" description="Helical" evidence="2">
    <location>
        <begin position="140"/>
        <end position="160"/>
    </location>
</feature>
<evidence type="ECO:0000256" key="1">
    <source>
        <dbReference type="SAM" id="MobiDB-lite"/>
    </source>
</evidence>